<evidence type="ECO:0000256" key="1">
    <source>
        <dbReference type="ARBA" id="ARBA00022741"/>
    </source>
</evidence>
<dbReference type="InterPro" id="IPR025943">
    <property type="entry name" value="Sigma_54_int_dom_ATP-bd_2"/>
</dbReference>
<dbReference type="InterPro" id="IPR002078">
    <property type="entry name" value="Sigma_54_int"/>
</dbReference>
<dbReference type="Pfam" id="PF25601">
    <property type="entry name" value="AAA_lid_14"/>
    <property type="match status" value="1"/>
</dbReference>
<dbReference type="PROSITE" id="PS50045">
    <property type="entry name" value="SIGMA54_INTERACT_4"/>
    <property type="match status" value="1"/>
</dbReference>
<dbReference type="SUPFAM" id="SSF52540">
    <property type="entry name" value="P-loop containing nucleoside triphosphate hydrolases"/>
    <property type="match status" value="1"/>
</dbReference>
<dbReference type="EMBL" id="QYTW02000037">
    <property type="protein sequence ID" value="RST57301.1"/>
    <property type="molecule type" value="Genomic_DNA"/>
</dbReference>
<dbReference type="PROSITE" id="PS50112">
    <property type="entry name" value="PAS"/>
    <property type="match status" value="1"/>
</dbReference>
<organism evidence="10 11">
    <name type="scientific">Siminovitchia terrae</name>
    <name type="common">Bacillus terrae</name>
    <dbReference type="NCBI Taxonomy" id="1914933"/>
    <lineage>
        <taxon>Bacteria</taxon>
        <taxon>Bacillati</taxon>
        <taxon>Bacillota</taxon>
        <taxon>Bacilli</taxon>
        <taxon>Bacillales</taxon>
        <taxon>Bacillaceae</taxon>
        <taxon>Siminovitchia</taxon>
    </lineage>
</organism>
<evidence type="ECO:0000256" key="5">
    <source>
        <dbReference type="ARBA" id="ARBA00023163"/>
    </source>
</evidence>
<dbReference type="InterPro" id="IPR009057">
    <property type="entry name" value="Homeodomain-like_sf"/>
</dbReference>
<evidence type="ECO:0000256" key="6">
    <source>
        <dbReference type="SAM" id="Coils"/>
    </source>
</evidence>
<dbReference type="InterPro" id="IPR000014">
    <property type="entry name" value="PAS"/>
</dbReference>
<dbReference type="PROSITE" id="PS00675">
    <property type="entry name" value="SIGMA54_INTERACT_1"/>
    <property type="match status" value="1"/>
</dbReference>
<dbReference type="Gene3D" id="3.40.50.300">
    <property type="entry name" value="P-loop containing nucleotide triphosphate hydrolases"/>
    <property type="match status" value="1"/>
</dbReference>
<dbReference type="AlphaFoldDB" id="A0A429X1F3"/>
<dbReference type="Pfam" id="PF00571">
    <property type="entry name" value="CBS"/>
    <property type="match status" value="1"/>
</dbReference>
<dbReference type="GO" id="GO:0006355">
    <property type="term" value="P:regulation of DNA-templated transcription"/>
    <property type="evidence" value="ECO:0007669"/>
    <property type="project" value="InterPro"/>
</dbReference>
<keyword evidence="3" id="KW-0805">Transcription regulation</keyword>
<evidence type="ECO:0000256" key="2">
    <source>
        <dbReference type="ARBA" id="ARBA00022840"/>
    </source>
</evidence>
<dbReference type="PANTHER" id="PTHR32071">
    <property type="entry name" value="TRANSCRIPTIONAL REGULATORY PROTEIN"/>
    <property type="match status" value="1"/>
</dbReference>
<dbReference type="RefSeq" id="WP_120119117.1">
    <property type="nucleotide sequence ID" value="NZ_QYTW02000037.1"/>
</dbReference>
<dbReference type="PROSITE" id="PS00688">
    <property type="entry name" value="SIGMA54_INTERACT_3"/>
    <property type="match status" value="1"/>
</dbReference>
<evidence type="ECO:0000256" key="4">
    <source>
        <dbReference type="ARBA" id="ARBA00023125"/>
    </source>
</evidence>
<keyword evidence="4" id="KW-0238">DNA-binding</keyword>
<dbReference type="InterPro" id="IPR046342">
    <property type="entry name" value="CBS_dom_sf"/>
</dbReference>
<dbReference type="InterPro" id="IPR035965">
    <property type="entry name" value="PAS-like_dom_sf"/>
</dbReference>
<dbReference type="PROSITE" id="PS00676">
    <property type="entry name" value="SIGMA54_INTERACT_2"/>
    <property type="match status" value="1"/>
</dbReference>
<sequence length="600" mass="68080">MKTRVVKDFMEKYECTLKADFTYNDAVSLLAEKGIDYAPVINDANQYVGMFAITAKTVAQSRSIQIIEDLMYTDLPVLSPFTSIEKIQFQQFALPILPVVESNILLGVITEKSMNEQLSFLLTYEMNKASQLNGEAMLLQKSFNELNEMLEHSYDGFAITNNEGITIRVNKAWDRLTGLNRKDVIGIPLEHLVEKKYFSDSVTMKVIQTKKPTTIIQKMKSGKQAMMTGSPIFDENNELYQVIINIRDVTELYQLKENLERKEKLAERYHNEISQIRLKQTNEDSIIAESKVMEDLLDLASRVARVESTVLLTGESGVGKGVIARFIHQNSQRGQDQPFIIVNCGAIPQELLESELFGYVGGAFTGANRNGKPGMFELAEGGTLFLDEIAELPLKLQVKLLHVIQEKEVTRVGGTKPVKLNVRLISATNKDLLRLIDEEKFREDLYYRLNVVPLSLPPLRAREEDILPLSVHYLNLYNRKYGLNKIISNELMDILLTYRWPGNIRELANVIERMVVTAVGDILTPEIFPNNSNHHADKLKLYPMEENNQPLFTLQQATNQMEFDLISRALDIGKTQAKAADLIGVSLSTLIRKMKKLNID</sequence>
<feature type="domain" description="PAS" evidence="8">
    <location>
        <begin position="142"/>
        <end position="186"/>
    </location>
</feature>
<dbReference type="GO" id="GO:0005524">
    <property type="term" value="F:ATP binding"/>
    <property type="evidence" value="ECO:0007669"/>
    <property type="project" value="UniProtKB-KW"/>
</dbReference>
<comment type="caution">
    <text evidence="10">The sequence shown here is derived from an EMBL/GenBank/DDBJ whole genome shotgun (WGS) entry which is preliminary data.</text>
</comment>
<dbReference type="Gene3D" id="1.10.8.60">
    <property type="match status" value="1"/>
</dbReference>
<evidence type="ECO:0000259" key="7">
    <source>
        <dbReference type="PROSITE" id="PS50045"/>
    </source>
</evidence>
<dbReference type="SMART" id="SM00382">
    <property type="entry name" value="AAA"/>
    <property type="match status" value="1"/>
</dbReference>
<name>A0A429X1F3_SIMTE</name>
<dbReference type="NCBIfam" id="TIGR00229">
    <property type="entry name" value="sensory_box"/>
    <property type="match status" value="1"/>
</dbReference>
<dbReference type="InterPro" id="IPR000700">
    <property type="entry name" value="PAS-assoc_C"/>
</dbReference>
<dbReference type="SUPFAM" id="SSF54631">
    <property type="entry name" value="CBS-domain pair"/>
    <property type="match status" value="1"/>
</dbReference>
<dbReference type="SUPFAM" id="SSF55785">
    <property type="entry name" value="PYP-like sensor domain (PAS domain)"/>
    <property type="match status" value="1"/>
</dbReference>
<dbReference type="PROSITE" id="PS50113">
    <property type="entry name" value="PAC"/>
    <property type="match status" value="1"/>
</dbReference>
<dbReference type="CDD" id="cd00130">
    <property type="entry name" value="PAS"/>
    <property type="match status" value="1"/>
</dbReference>
<dbReference type="Proteomes" id="UP000287296">
    <property type="component" value="Unassembled WGS sequence"/>
</dbReference>
<dbReference type="InterPro" id="IPR025944">
    <property type="entry name" value="Sigma_54_int_dom_CS"/>
</dbReference>
<feature type="domain" description="Sigma-54 factor interaction" evidence="7">
    <location>
        <begin position="286"/>
        <end position="516"/>
    </location>
</feature>
<protein>
    <submittedName>
        <fullName evidence="10">PAS domain S-box protein</fullName>
    </submittedName>
</protein>
<gene>
    <name evidence="10" type="ORF">D5F11_023500</name>
</gene>
<dbReference type="Pfam" id="PF13426">
    <property type="entry name" value="PAS_9"/>
    <property type="match status" value="1"/>
</dbReference>
<evidence type="ECO:0000256" key="3">
    <source>
        <dbReference type="ARBA" id="ARBA00023015"/>
    </source>
</evidence>
<keyword evidence="2" id="KW-0067">ATP-binding</keyword>
<evidence type="ECO:0000259" key="9">
    <source>
        <dbReference type="PROSITE" id="PS50113"/>
    </source>
</evidence>
<reference evidence="10 11" key="1">
    <citation type="submission" date="2018-12" db="EMBL/GenBank/DDBJ databases">
        <authorList>
            <person name="Sun L."/>
            <person name="Chen Z."/>
        </authorList>
    </citation>
    <scope>NUCLEOTIDE SEQUENCE [LARGE SCALE GENOMIC DNA]</scope>
    <source>
        <strain evidence="10 11">LMG 29736</strain>
    </source>
</reference>
<dbReference type="FunFam" id="3.40.50.300:FF:000006">
    <property type="entry name" value="DNA-binding transcriptional regulator NtrC"/>
    <property type="match status" value="1"/>
</dbReference>
<dbReference type="CDD" id="cd00009">
    <property type="entry name" value="AAA"/>
    <property type="match status" value="1"/>
</dbReference>
<dbReference type="GO" id="GO:0043565">
    <property type="term" value="F:sequence-specific DNA binding"/>
    <property type="evidence" value="ECO:0007669"/>
    <property type="project" value="InterPro"/>
</dbReference>
<evidence type="ECO:0000259" key="8">
    <source>
        <dbReference type="PROSITE" id="PS50112"/>
    </source>
</evidence>
<dbReference type="Gene3D" id="1.10.10.60">
    <property type="entry name" value="Homeodomain-like"/>
    <property type="match status" value="1"/>
</dbReference>
<dbReference type="PANTHER" id="PTHR32071:SF57">
    <property type="entry name" value="C4-DICARBOXYLATE TRANSPORT TRANSCRIPTIONAL REGULATORY PROTEIN DCTD"/>
    <property type="match status" value="1"/>
</dbReference>
<dbReference type="InterPro" id="IPR000644">
    <property type="entry name" value="CBS_dom"/>
</dbReference>
<dbReference type="InterPro" id="IPR027417">
    <property type="entry name" value="P-loop_NTPase"/>
</dbReference>
<dbReference type="OrthoDB" id="9771372at2"/>
<dbReference type="Gene3D" id="3.10.580.10">
    <property type="entry name" value="CBS-domain"/>
    <property type="match status" value="1"/>
</dbReference>
<proteinExistence type="predicted"/>
<keyword evidence="5" id="KW-0804">Transcription</keyword>
<feature type="domain" description="PAC" evidence="9">
    <location>
        <begin position="209"/>
        <end position="261"/>
    </location>
</feature>
<dbReference type="InterPro" id="IPR002197">
    <property type="entry name" value="HTH_Fis"/>
</dbReference>
<feature type="coiled-coil region" evidence="6">
    <location>
        <begin position="252"/>
        <end position="279"/>
    </location>
</feature>
<keyword evidence="1" id="KW-0547">Nucleotide-binding</keyword>
<evidence type="ECO:0000313" key="10">
    <source>
        <dbReference type="EMBL" id="RST57301.1"/>
    </source>
</evidence>
<dbReference type="InterPro" id="IPR025662">
    <property type="entry name" value="Sigma_54_int_dom_ATP-bd_1"/>
</dbReference>
<dbReference type="InterPro" id="IPR003593">
    <property type="entry name" value="AAA+_ATPase"/>
</dbReference>
<dbReference type="SUPFAM" id="SSF46689">
    <property type="entry name" value="Homeodomain-like"/>
    <property type="match status" value="1"/>
</dbReference>
<keyword evidence="6" id="KW-0175">Coiled coil</keyword>
<dbReference type="Pfam" id="PF02954">
    <property type="entry name" value="HTH_8"/>
    <property type="match status" value="1"/>
</dbReference>
<evidence type="ECO:0000313" key="11">
    <source>
        <dbReference type="Proteomes" id="UP000287296"/>
    </source>
</evidence>
<dbReference type="Gene3D" id="3.30.450.20">
    <property type="entry name" value="PAS domain"/>
    <property type="match status" value="1"/>
</dbReference>
<dbReference type="Pfam" id="PF00158">
    <property type="entry name" value="Sigma54_activat"/>
    <property type="match status" value="1"/>
</dbReference>
<dbReference type="SMART" id="SM00091">
    <property type="entry name" value="PAS"/>
    <property type="match status" value="1"/>
</dbReference>
<accession>A0A429X1F3</accession>
<dbReference type="InterPro" id="IPR058031">
    <property type="entry name" value="AAA_lid_NorR"/>
</dbReference>